<dbReference type="GO" id="GO:0016747">
    <property type="term" value="F:acyltransferase activity, transferring groups other than amino-acyl groups"/>
    <property type="evidence" value="ECO:0007669"/>
    <property type="project" value="InterPro"/>
</dbReference>
<keyword evidence="3" id="KW-1185">Reference proteome</keyword>
<comment type="caution">
    <text evidence="2">The sequence shown here is derived from an EMBL/GenBank/DDBJ whole genome shotgun (WGS) entry which is preliminary data.</text>
</comment>
<sequence>MSSQDKVSWPIVTERLRIRPSEETDAAAFQAYRRLPEVAEWLPRLSEDLTSVEERFRDEEFRTRTLVVERDGQMVGDLYLSVSDCWAQAEVQDQAPQQAEIGWALSPEHQGQGLALEAVRALVDRCFAELGLHRVYATCFSDNTGSWRLMEKLGMRRESHAIKDSLHRDRGWLDGYTYALLAEEWAPETTSRPSP</sequence>
<proteinExistence type="predicted"/>
<evidence type="ECO:0000313" key="2">
    <source>
        <dbReference type="EMBL" id="MBF4767292.1"/>
    </source>
</evidence>
<organism evidence="2 3">
    <name type="scientific">Nocardioides agariphilus</name>
    <dbReference type="NCBI Taxonomy" id="433664"/>
    <lineage>
        <taxon>Bacteria</taxon>
        <taxon>Bacillati</taxon>
        <taxon>Actinomycetota</taxon>
        <taxon>Actinomycetes</taxon>
        <taxon>Propionibacteriales</taxon>
        <taxon>Nocardioidaceae</taxon>
        <taxon>Nocardioides</taxon>
    </lineage>
</organism>
<dbReference type="Proteomes" id="UP000660668">
    <property type="component" value="Unassembled WGS sequence"/>
</dbReference>
<protein>
    <submittedName>
        <fullName evidence="2">GNAT family N-acetyltransferase</fullName>
    </submittedName>
</protein>
<dbReference type="InterPro" id="IPR051531">
    <property type="entry name" value="N-acetyltransferase"/>
</dbReference>
<dbReference type="PROSITE" id="PS51186">
    <property type="entry name" value="GNAT"/>
    <property type="match status" value="1"/>
</dbReference>
<dbReference type="AlphaFoldDB" id="A0A930YHM6"/>
<dbReference type="CDD" id="cd04301">
    <property type="entry name" value="NAT_SF"/>
    <property type="match status" value="1"/>
</dbReference>
<gene>
    <name evidence="2" type="ORF">ISU10_05880</name>
</gene>
<name>A0A930YHM6_9ACTN</name>
<dbReference type="InterPro" id="IPR016181">
    <property type="entry name" value="Acyl_CoA_acyltransferase"/>
</dbReference>
<dbReference type="Gene3D" id="3.40.630.30">
    <property type="match status" value="1"/>
</dbReference>
<dbReference type="PANTHER" id="PTHR43792">
    <property type="entry name" value="GNAT FAMILY, PUTATIVE (AFU_ORTHOLOGUE AFUA_3G00765)-RELATED-RELATED"/>
    <property type="match status" value="1"/>
</dbReference>
<dbReference type="RefSeq" id="WP_194695447.1">
    <property type="nucleotide sequence ID" value="NZ_JADKPO010000006.1"/>
</dbReference>
<dbReference type="EMBL" id="JADKPO010000006">
    <property type="protein sequence ID" value="MBF4767292.1"/>
    <property type="molecule type" value="Genomic_DNA"/>
</dbReference>
<evidence type="ECO:0000259" key="1">
    <source>
        <dbReference type="PROSITE" id="PS51186"/>
    </source>
</evidence>
<accession>A0A930YHM6</accession>
<feature type="domain" description="N-acetyltransferase" evidence="1">
    <location>
        <begin position="16"/>
        <end position="183"/>
    </location>
</feature>
<reference evidence="2" key="1">
    <citation type="submission" date="2020-11" db="EMBL/GenBank/DDBJ databases">
        <title>Nocardioides cynanchi sp. nov., isolated from soil of rhizosphere of Cynanchum wilfordii.</title>
        <authorList>
            <person name="Lee J.-S."/>
            <person name="Suh M.K."/>
            <person name="Kim J.-S."/>
        </authorList>
    </citation>
    <scope>NUCLEOTIDE SEQUENCE</scope>
    <source>
        <strain evidence="2">KCTC 19276</strain>
    </source>
</reference>
<dbReference type="InterPro" id="IPR000182">
    <property type="entry name" value="GNAT_dom"/>
</dbReference>
<dbReference type="Pfam" id="PF13302">
    <property type="entry name" value="Acetyltransf_3"/>
    <property type="match status" value="1"/>
</dbReference>
<evidence type="ECO:0000313" key="3">
    <source>
        <dbReference type="Proteomes" id="UP000660668"/>
    </source>
</evidence>
<dbReference type="SUPFAM" id="SSF55729">
    <property type="entry name" value="Acyl-CoA N-acyltransferases (Nat)"/>
    <property type="match status" value="1"/>
</dbReference>